<dbReference type="InterPro" id="IPR013783">
    <property type="entry name" value="Ig-like_fold"/>
</dbReference>
<dbReference type="GO" id="GO:0016788">
    <property type="term" value="F:hydrolase activity, acting on ester bonds"/>
    <property type="evidence" value="ECO:0007669"/>
    <property type="project" value="UniProtKB-ARBA"/>
</dbReference>
<dbReference type="SUPFAM" id="SSF52266">
    <property type="entry name" value="SGNH hydrolase"/>
    <property type="match status" value="1"/>
</dbReference>
<evidence type="ECO:0000259" key="2">
    <source>
        <dbReference type="Pfam" id="PF03629"/>
    </source>
</evidence>
<dbReference type="SUPFAM" id="SSF49265">
    <property type="entry name" value="Fibronectin type III"/>
    <property type="match status" value="1"/>
</dbReference>
<sequence>MKTLYSTGTLVMFLLIFLPDANAQRFFSVVFDKLPKDNQLFARDDNNEAAIPISGFIEVGGFTHMSAAVYKDGKRVGYTKSVLQYDASDKAAFSLSPKIKAELSEYSIEVYASKTSDSIMMVKRDKIIAGDFYVINGQSNAAAITSYRVEAPDYVNKFSRTLGRVPDENPGFTTADTLWKTPDWVTPVEGYWGRDLQRQIIETYKIPVCIINGAVPGTKISQHLDRVAANPAYPGSIYGHLLYRVNKSQATRIRAFFWYQGEEDAWLDPGNYPGRFDQLMKFWQTDYPMVDKFVIIQINIMDRPHYAAGALRDLQRMAKYNYPKTDHFTVIGLGPLQDNVHYTEEGYGKFARQLRDYLGPKVYKSDKTKNVDAPDVQKVFYSKNKDAVTMIFDENQTMRWQVDTISNGTKIELKNQFFFDGDESKPAPVSKWEVSNNRVTIFLQQPATATKLNYLPAFKYGYYQGPFLQNMAGVGAFSFHEVTIYPALNDNTLTAKVSETNVIQLTWQKSDEAIFYVLEKRAAGEQAFTPLKTFEKTIDTFEDPDVALSTTYVYRIKSIGLFSESSFSETIIKTMSVLAAEPASDLEWKVYPNPTQDFVEIAFKNSSSGILEVASASGQNITSEQLKATSNVRIDLTAKPAGLYFLRFRKANGDITTRKIVKF</sequence>
<evidence type="ECO:0000313" key="4">
    <source>
        <dbReference type="EMBL" id="SEI54641.1"/>
    </source>
</evidence>
<dbReference type="InterPro" id="IPR003961">
    <property type="entry name" value="FN3_dom"/>
</dbReference>
<reference evidence="4 5" key="1">
    <citation type="submission" date="2016-10" db="EMBL/GenBank/DDBJ databases">
        <authorList>
            <person name="de Groot N.N."/>
        </authorList>
    </citation>
    <scope>NUCLEOTIDE SEQUENCE [LARGE SCALE GENOMIC DNA]</scope>
    <source>
        <strain evidence="4 5">DSM 19938</strain>
    </source>
</reference>
<proteinExistence type="predicted"/>
<dbReference type="Pfam" id="PF03629">
    <property type="entry name" value="SASA"/>
    <property type="match status" value="1"/>
</dbReference>
<evidence type="ECO:0000259" key="3">
    <source>
        <dbReference type="Pfam" id="PF18962"/>
    </source>
</evidence>
<feature type="domain" description="Sialate O-acetylesterase" evidence="2">
    <location>
        <begin position="132"/>
        <end position="354"/>
    </location>
</feature>
<keyword evidence="1" id="KW-0378">Hydrolase</keyword>
<feature type="domain" description="Secretion system C-terminal sorting" evidence="3">
    <location>
        <begin position="590"/>
        <end position="661"/>
    </location>
</feature>
<evidence type="ECO:0000256" key="1">
    <source>
        <dbReference type="ARBA" id="ARBA00022801"/>
    </source>
</evidence>
<accession>A0A1H6RFS2</accession>
<dbReference type="InterPro" id="IPR036116">
    <property type="entry name" value="FN3_sf"/>
</dbReference>
<dbReference type="Pfam" id="PF18962">
    <property type="entry name" value="Por_Secre_tail"/>
    <property type="match status" value="1"/>
</dbReference>
<keyword evidence="5" id="KW-1185">Reference proteome</keyword>
<dbReference type="Gene3D" id="3.40.50.1110">
    <property type="entry name" value="SGNH hydrolase"/>
    <property type="match status" value="1"/>
</dbReference>
<dbReference type="InterPro" id="IPR036514">
    <property type="entry name" value="SGNH_hydro_sf"/>
</dbReference>
<name>A0A1H6RFS2_9BACT</name>
<dbReference type="OrthoDB" id="926075at2"/>
<dbReference type="Gene3D" id="2.60.40.10">
    <property type="entry name" value="Immunoglobulins"/>
    <property type="match status" value="1"/>
</dbReference>
<dbReference type="NCBIfam" id="TIGR04183">
    <property type="entry name" value="Por_Secre_tail"/>
    <property type="match status" value="1"/>
</dbReference>
<protein>
    <submittedName>
        <fullName evidence="4">Por secretion system C-terminal sorting domain-containing protein</fullName>
    </submittedName>
</protein>
<dbReference type="AlphaFoldDB" id="A0A1H6RFS2"/>
<dbReference type="InterPro" id="IPR005181">
    <property type="entry name" value="SASA"/>
</dbReference>
<dbReference type="CDD" id="cd00063">
    <property type="entry name" value="FN3"/>
    <property type="match status" value="1"/>
</dbReference>
<dbReference type="STRING" id="408657.SAMN04487995_1282"/>
<organism evidence="4 5">
    <name type="scientific">Dyadobacter koreensis</name>
    <dbReference type="NCBI Taxonomy" id="408657"/>
    <lineage>
        <taxon>Bacteria</taxon>
        <taxon>Pseudomonadati</taxon>
        <taxon>Bacteroidota</taxon>
        <taxon>Cytophagia</taxon>
        <taxon>Cytophagales</taxon>
        <taxon>Spirosomataceae</taxon>
        <taxon>Dyadobacter</taxon>
    </lineage>
</organism>
<dbReference type="EMBL" id="FNXY01000002">
    <property type="protein sequence ID" value="SEI54641.1"/>
    <property type="molecule type" value="Genomic_DNA"/>
</dbReference>
<dbReference type="Proteomes" id="UP000199532">
    <property type="component" value="Unassembled WGS sequence"/>
</dbReference>
<dbReference type="RefSeq" id="WP_090333524.1">
    <property type="nucleotide sequence ID" value="NZ_FNXY01000002.1"/>
</dbReference>
<dbReference type="InterPro" id="IPR026444">
    <property type="entry name" value="Secre_tail"/>
</dbReference>
<evidence type="ECO:0000313" key="5">
    <source>
        <dbReference type="Proteomes" id="UP000199532"/>
    </source>
</evidence>
<gene>
    <name evidence="4" type="ORF">SAMN04487995_1282</name>
</gene>